<dbReference type="Proteomes" id="UP000294194">
    <property type="component" value="Unassembled WGS sequence"/>
</dbReference>
<dbReference type="PANTHER" id="PTHR43649:SF32">
    <property type="entry name" value="SUGAR BINDING SECRETED PROTEIN"/>
    <property type="match status" value="1"/>
</dbReference>
<keyword evidence="2" id="KW-1185">Reference proteome</keyword>
<comment type="caution">
    <text evidence="1">The sequence shown here is derived from an EMBL/GenBank/DDBJ whole genome shotgun (WGS) entry which is preliminary data.</text>
</comment>
<name>A0A4V2JF66_9MICO</name>
<reference evidence="2" key="1">
    <citation type="submission" date="2019-02" db="EMBL/GenBank/DDBJ databases">
        <title>Glaciihabitans arcticus sp. nov., a psychrotolerant bacterium isolated from polar soil.</title>
        <authorList>
            <person name="Dahal R.H."/>
        </authorList>
    </citation>
    <scope>NUCLEOTIDE SEQUENCE [LARGE SCALE GENOMIC DNA]</scope>
    <source>
        <strain evidence="2">RP-3-7</strain>
    </source>
</reference>
<accession>A0A4V2JF66</accession>
<dbReference type="Pfam" id="PF13416">
    <property type="entry name" value="SBP_bac_8"/>
    <property type="match status" value="1"/>
</dbReference>
<dbReference type="SUPFAM" id="SSF53850">
    <property type="entry name" value="Periplasmic binding protein-like II"/>
    <property type="match status" value="1"/>
</dbReference>
<dbReference type="AlphaFoldDB" id="A0A4V2JF66"/>
<dbReference type="EMBL" id="SISG01000001">
    <property type="protein sequence ID" value="TBN58279.1"/>
    <property type="molecule type" value="Genomic_DNA"/>
</dbReference>
<evidence type="ECO:0000313" key="2">
    <source>
        <dbReference type="Proteomes" id="UP000294194"/>
    </source>
</evidence>
<dbReference type="InterPro" id="IPR050490">
    <property type="entry name" value="Bact_solute-bd_prot1"/>
</dbReference>
<proteinExistence type="predicted"/>
<dbReference type="Gene3D" id="3.40.190.10">
    <property type="entry name" value="Periplasmic binding protein-like II"/>
    <property type="match status" value="1"/>
</dbReference>
<sequence length="464" mass="50279">MAGVDRTSGVWLWLPRSLRALPWERSRNLPTHAHKGVTVKISRRTTAVAIAGATAFALVATGCSSAAPGETDPNEKITLTVATFNDFGYSDELLAEYTKEHPNVTVKQTKAKTSDDARANYFTKLGAGSGLADVEAVEIDWFAELLQYSDKLTDLSSDDVKDRWLDWKANAATDADGRLIAYGTDIGPQAICYRSDLFKAAGLPTDRAEVATLLEGDWDHYFEVGQGFVAKSDAAWFDSVGSIMQGKLNQEVETLESKDGEIIAGTNPVVEAAYKDILAQSPDLSAHLSQWSEDWYAAFSNGAYATMLCPSWMLGIIEGEAEGVEGWDIADVYPNGGGNWGGSYLTVPAQGAHPEAAKEFAAWLTAPEQQLKAFVKTGNFPSQVALQDAPELLEVTRPFFNDAPVGELMAGRAAAVPADAPFKGVKYFQVMTALQNSLTRVDVDKTQNAKESWAQFLKDLDALK</sequence>
<dbReference type="InterPro" id="IPR006059">
    <property type="entry name" value="SBP"/>
</dbReference>
<dbReference type="PANTHER" id="PTHR43649">
    <property type="entry name" value="ARABINOSE-BINDING PROTEIN-RELATED"/>
    <property type="match status" value="1"/>
</dbReference>
<evidence type="ECO:0000313" key="1">
    <source>
        <dbReference type="EMBL" id="TBN58279.1"/>
    </source>
</evidence>
<gene>
    <name evidence="1" type="ORF">EYE40_13225</name>
</gene>
<organism evidence="1 2">
    <name type="scientific">Glaciihabitans arcticus</name>
    <dbReference type="NCBI Taxonomy" id="2668039"/>
    <lineage>
        <taxon>Bacteria</taxon>
        <taxon>Bacillati</taxon>
        <taxon>Actinomycetota</taxon>
        <taxon>Actinomycetes</taxon>
        <taxon>Micrococcales</taxon>
        <taxon>Microbacteriaceae</taxon>
        <taxon>Glaciihabitans</taxon>
    </lineage>
</organism>
<protein>
    <submittedName>
        <fullName evidence="1">Extracellular solute-binding protein</fullName>
    </submittedName>
</protein>